<dbReference type="AlphaFoldDB" id="A0A212QYP3"/>
<dbReference type="InterPro" id="IPR039424">
    <property type="entry name" value="SBP_5"/>
</dbReference>
<dbReference type="GO" id="GO:1904680">
    <property type="term" value="F:peptide transmembrane transporter activity"/>
    <property type="evidence" value="ECO:0007669"/>
    <property type="project" value="TreeGrafter"/>
</dbReference>
<proteinExistence type="inferred from homology"/>
<dbReference type="GO" id="GO:0030288">
    <property type="term" value="C:outer membrane-bounded periplasmic space"/>
    <property type="evidence" value="ECO:0007669"/>
    <property type="project" value="TreeGrafter"/>
</dbReference>
<feature type="domain" description="Solute-binding protein family 5" evidence="5">
    <location>
        <begin position="75"/>
        <end position="453"/>
    </location>
</feature>
<dbReference type="InterPro" id="IPR000914">
    <property type="entry name" value="SBP_5_dom"/>
</dbReference>
<evidence type="ECO:0000256" key="1">
    <source>
        <dbReference type="ARBA" id="ARBA00004418"/>
    </source>
</evidence>
<dbReference type="EMBL" id="FYEH01000004">
    <property type="protein sequence ID" value="SNB64751.1"/>
    <property type="molecule type" value="Genomic_DNA"/>
</dbReference>
<dbReference type="CDD" id="cd08493">
    <property type="entry name" value="PBP2_DppA_like"/>
    <property type="match status" value="1"/>
</dbReference>
<dbReference type="Pfam" id="PF00496">
    <property type="entry name" value="SBP_bac_5"/>
    <property type="match status" value="1"/>
</dbReference>
<dbReference type="Gene3D" id="3.10.105.10">
    <property type="entry name" value="Dipeptide-binding Protein, Domain 3"/>
    <property type="match status" value="1"/>
</dbReference>
<dbReference type="Gene3D" id="3.40.190.10">
    <property type="entry name" value="Periplasmic binding protein-like II"/>
    <property type="match status" value="1"/>
</dbReference>
<evidence type="ECO:0000256" key="2">
    <source>
        <dbReference type="ARBA" id="ARBA00005695"/>
    </source>
</evidence>
<dbReference type="SUPFAM" id="SSF53850">
    <property type="entry name" value="Periplasmic binding protein-like II"/>
    <property type="match status" value="1"/>
</dbReference>
<dbReference type="Proteomes" id="UP000197065">
    <property type="component" value="Unassembled WGS sequence"/>
</dbReference>
<keyword evidence="3 4" id="KW-0732">Signal</keyword>
<sequence>MRRYRHHLNRALMASCLMLGAGLVTPAMAAKTLVYCSEGSPEGFNPQMFTAGTTFDASSQPLYDRLFNAVRGTTEIEPSLATGVDVSADGKVYTFHLRPGVKFHTTKTFKPTRGFNADDVVFSVERMADKNSPYHMVGGGSYEYYEGSGLSSILDKVEKVDDMTVRFTLKSADATFLPITSMDFMSILSKEYADQMQKAGTPDKVDQDPVGTGPFQLVAYQKDAVIRYRANPDYWGGKAALDNLIFAITPDASVRWQKLKANECQVMSYPNPADLDAIKADKSVTLMSQAGLNIGYIGFNTEKKPFGDVRVRQALSLAINKKAIIDAVYQGAGAAANGPLPPTLWGYDDSLQGYPYDPEKAKALLKEAGVTNLETDLWAMPVSRPYNPNAKRMAELVQADWKAVGVDARIVSYEWGEYLKRTQAGEPQTFMMGWTADIADPDNFLGVLLGCDAVGSTNRSRWCDQDFDGDIKKAKSITDQTERVKLYKAAQQVFQKEAPWVPIANAVTNDPISNRVKNYKVDPFGKHLFYGVDIE</sequence>
<evidence type="ECO:0000256" key="3">
    <source>
        <dbReference type="ARBA" id="ARBA00022729"/>
    </source>
</evidence>
<dbReference type="PIRSF" id="PIRSF002741">
    <property type="entry name" value="MppA"/>
    <property type="match status" value="1"/>
</dbReference>
<feature type="signal peptide" evidence="4">
    <location>
        <begin position="1"/>
        <end position="29"/>
    </location>
</feature>
<evidence type="ECO:0000313" key="7">
    <source>
        <dbReference type="Proteomes" id="UP000197065"/>
    </source>
</evidence>
<organism evidence="6 7">
    <name type="scientific">Arboricoccus pini</name>
    <dbReference type="NCBI Taxonomy" id="1963835"/>
    <lineage>
        <taxon>Bacteria</taxon>
        <taxon>Pseudomonadati</taxon>
        <taxon>Pseudomonadota</taxon>
        <taxon>Alphaproteobacteria</taxon>
        <taxon>Geminicoccales</taxon>
        <taxon>Geminicoccaceae</taxon>
        <taxon>Arboricoccus</taxon>
    </lineage>
</organism>
<accession>A0A212QYP3</accession>
<dbReference type="InterPro" id="IPR030678">
    <property type="entry name" value="Peptide/Ni-bd"/>
</dbReference>
<feature type="chain" id="PRO_5012600678" evidence="4">
    <location>
        <begin position="30"/>
        <end position="535"/>
    </location>
</feature>
<dbReference type="FunFam" id="3.10.105.10:FF:000002">
    <property type="entry name" value="Dipeptide ABC transporter, substrate-binding protein"/>
    <property type="match status" value="1"/>
</dbReference>
<keyword evidence="7" id="KW-1185">Reference proteome</keyword>
<dbReference type="Gene3D" id="3.90.76.10">
    <property type="entry name" value="Dipeptide-binding Protein, Domain 1"/>
    <property type="match status" value="1"/>
</dbReference>
<dbReference type="GO" id="GO:0043190">
    <property type="term" value="C:ATP-binding cassette (ABC) transporter complex"/>
    <property type="evidence" value="ECO:0007669"/>
    <property type="project" value="InterPro"/>
</dbReference>
<dbReference type="GO" id="GO:0042938">
    <property type="term" value="P:dipeptide transport"/>
    <property type="evidence" value="ECO:0007669"/>
    <property type="project" value="TreeGrafter"/>
</dbReference>
<evidence type="ECO:0000313" key="6">
    <source>
        <dbReference type="EMBL" id="SNB64751.1"/>
    </source>
</evidence>
<reference evidence="6 7" key="1">
    <citation type="submission" date="2017-06" db="EMBL/GenBank/DDBJ databases">
        <authorList>
            <person name="Kim H.J."/>
            <person name="Triplett B.A."/>
        </authorList>
    </citation>
    <scope>NUCLEOTIDE SEQUENCE [LARGE SCALE GENOMIC DNA]</scope>
    <source>
        <strain evidence="6 7">B29T1</strain>
    </source>
</reference>
<evidence type="ECO:0000259" key="5">
    <source>
        <dbReference type="Pfam" id="PF00496"/>
    </source>
</evidence>
<dbReference type="PANTHER" id="PTHR30290:SF38">
    <property type="entry name" value="D,D-DIPEPTIDE-BINDING PERIPLASMIC PROTEIN DDPA-RELATED"/>
    <property type="match status" value="1"/>
</dbReference>
<evidence type="ECO:0000256" key="4">
    <source>
        <dbReference type="SAM" id="SignalP"/>
    </source>
</evidence>
<dbReference type="PANTHER" id="PTHR30290">
    <property type="entry name" value="PERIPLASMIC BINDING COMPONENT OF ABC TRANSPORTER"/>
    <property type="match status" value="1"/>
</dbReference>
<dbReference type="FunFam" id="3.40.190.10:FF:000036">
    <property type="entry name" value="Dipeptide ABC transporter, substrate-binding protein"/>
    <property type="match status" value="1"/>
</dbReference>
<comment type="similarity">
    <text evidence="2">Belongs to the bacterial solute-binding protein 5 family.</text>
</comment>
<comment type="subcellular location">
    <subcellularLocation>
        <location evidence="1">Periplasm</location>
    </subcellularLocation>
</comment>
<name>A0A212QYP3_9PROT</name>
<protein>
    <submittedName>
        <fullName evidence="6">Dipeptide transport system substrate-binding protein</fullName>
    </submittedName>
</protein>
<gene>
    <name evidence="6" type="ORF">SAMN07250955_104134</name>
</gene>
<dbReference type="RefSeq" id="WP_407642390.1">
    <property type="nucleotide sequence ID" value="NZ_FYEH01000004.1"/>
</dbReference>